<protein>
    <recommendedName>
        <fullName evidence="12">G-patch domain-containing protein</fullName>
    </recommendedName>
</protein>
<dbReference type="GO" id="GO:0003723">
    <property type="term" value="F:RNA binding"/>
    <property type="evidence" value="ECO:0007669"/>
    <property type="project" value="UniProtKB-UniRule"/>
</dbReference>
<dbReference type="InterPro" id="IPR040052">
    <property type="entry name" value="RBM17"/>
</dbReference>
<proteinExistence type="predicted"/>
<reference evidence="10 11" key="1">
    <citation type="submission" date="2019-02" db="EMBL/GenBank/DDBJ databases">
        <title>Genome sequencing of the rare red list fungi Antrodiella citrinella (Flaviporus citrinellus).</title>
        <authorList>
            <person name="Buettner E."/>
            <person name="Kellner H."/>
        </authorList>
    </citation>
    <scope>NUCLEOTIDE SEQUENCE [LARGE SCALE GENOMIC DNA]</scope>
    <source>
        <strain evidence="10 11">DSM 108506</strain>
    </source>
</reference>
<evidence type="ECO:0000256" key="4">
    <source>
        <dbReference type="ARBA" id="ARBA00023187"/>
    </source>
</evidence>
<dbReference type="InterPro" id="IPR000504">
    <property type="entry name" value="RRM_dom"/>
</dbReference>
<dbReference type="PANTHER" id="PTHR13288">
    <property type="entry name" value="SPLICING FACTOR 45 SPF45"/>
    <property type="match status" value="1"/>
</dbReference>
<dbReference type="AlphaFoldDB" id="A0A4S4MMD0"/>
<feature type="compositionally biased region" description="Polar residues" evidence="7">
    <location>
        <begin position="239"/>
        <end position="252"/>
    </location>
</feature>
<evidence type="ECO:0000313" key="10">
    <source>
        <dbReference type="EMBL" id="THH27064.1"/>
    </source>
</evidence>
<feature type="compositionally biased region" description="Pro residues" evidence="7">
    <location>
        <begin position="264"/>
        <end position="277"/>
    </location>
</feature>
<accession>A0A4S4MMD0</accession>
<dbReference type="Gene3D" id="3.30.70.330">
    <property type="match status" value="1"/>
</dbReference>
<dbReference type="InterPro" id="IPR035979">
    <property type="entry name" value="RBD_domain_sf"/>
</dbReference>
<feature type="region of interest" description="Disordered" evidence="7">
    <location>
        <begin position="1"/>
        <end position="127"/>
    </location>
</feature>
<feature type="compositionally biased region" description="Low complexity" evidence="7">
    <location>
        <begin position="292"/>
        <end position="303"/>
    </location>
</feature>
<evidence type="ECO:0000256" key="1">
    <source>
        <dbReference type="ARBA" id="ARBA00004123"/>
    </source>
</evidence>
<comment type="caution">
    <text evidence="10">The sequence shown here is derived from an EMBL/GenBank/DDBJ whole genome shotgun (WGS) entry which is preliminary data.</text>
</comment>
<feature type="domain" description="RRM" evidence="8">
    <location>
        <begin position="409"/>
        <end position="496"/>
    </location>
</feature>
<dbReference type="GO" id="GO:0045292">
    <property type="term" value="P:mRNA cis splicing, via spliceosome"/>
    <property type="evidence" value="ECO:0007669"/>
    <property type="project" value="InterPro"/>
</dbReference>
<dbReference type="FunFam" id="3.30.70.330:FF:000382">
    <property type="entry name" value="G-patch domain-containing protein"/>
    <property type="match status" value="1"/>
</dbReference>
<dbReference type="SMART" id="SM00361">
    <property type="entry name" value="RRM_1"/>
    <property type="match status" value="1"/>
</dbReference>
<evidence type="ECO:0000259" key="9">
    <source>
        <dbReference type="PROSITE" id="PS50174"/>
    </source>
</evidence>
<feature type="region of interest" description="Disordered" evidence="7">
    <location>
        <begin position="368"/>
        <end position="387"/>
    </location>
</feature>
<feature type="compositionally biased region" description="Basic and acidic residues" evidence="7">
    <location>
        <begin position="48"/>
        <end position="77"/>
    </location>
</feature>
<dbReference type="InterPro" id="IPR000467">
    <property type="entry name" value="G_patch_dom"/>
</dbReference>
<keyword evidence="3 6" id="KW-0694">RNA-binding</keyword>
<comment type="subcellular location">
    <subcellularLocation>
        <location evidence="1">Nucleus</location>
    </subcellularLocation>
</comment>
<feature type="region of interest" description="Disordered" evidence="7">
    <location>
        <begin position="239"/>
        <end position="333"/>
    </location>
</feature>
<keyword evidence="2" id="KW-0507">mRNA processing</keyword>
<dbReference type="PROSITE" id="PS50174">
    <property type="entry name" value="G_PATCH"/>
    <property type="match status" value="1"/>
</dbReference>
<evidence type="ECO:0000256" key="6">
    <source>
        <dbReference type="PROSITE-ProRule" id="PRU00176"/>
    </source>
</evidence>
<dbReference type="EMBL" id="SGPM01000284">
    <property type="protein sequence ID" value="THH27064.1"/>
    <property type="molecule type" value="Genomic_DNA"/>
</dbReference>
<dbReference type="CDD" id="cd12374">
    <property type="entry name" value="RRM_UHM_SPF45_PUF60"/>
    <property type="match status" value="1"/>
</dbReference>
<dbReference type="InterPro" id="IPR012677">
    <property type="entry name" value="Nucleotide-bd_a/b_plait_sf"/>
</dbReference>
<sequence>MVLDEDVNGFNARRGGKKGGKKGKKNKFAAAIPSWDPSEQYDPTRPNDYNEYKIYKRREGEERRGREIAEKRKELERKRYRRSSSYSDSEATGSEEERPRKTGRYDGGEDYADHPRGLGAAASAPIPVEANVTGDEAYQRRLALSQGSVSTSTSALQFTSSSSEPQFPVGSDPSLTAASSISSGILPPSSSYVSTSDSRSFTQTPPPQAQILQSREEAYLRRLALSQSRPAVPPLASAMLSTSIPSPTSYAQQPEPPTLAYNPFAPPTSVPPPPSAIPPSLSEEKVRSSREAAAAIAAKLKALAPPPGSAEAGGSGSDAGPSEPPTKKPDPHGFAARLMAKWGHKEGQGLGTDGSGIVHALTMEQVAAGKSGKGKGPTAGPGAKMGKIVNKNEDAKAKEDRERFGDPSKIVVLTNMVGPEDVGDDDLRDEIGDECSKNGIVERVFIHLVDPPPMNEEEVVRIFVQFAGPVGAWKTVRELDGRYFGGRTVRARYYPENLYHTSTLDVPLN</sequence>
<dbReference type="PANTHER" id="PTHR13288:SF8">
    <property type="entry name" value="SPLICING FACTOR 45"/>
    <property type="match status" value="1"/>
</dbReference>
<keyword evidence="11" id="KW-1185">Reference proteome</keyword>
<evidence type="ECO:0000256" key="3">
    <source>
        <dbReference type="ARBA" id="ARBA00022884"/>
    </source>
</evidence>
<dbReference type="SUPFAM" id="SSF54928">
    <property type="entry name" value="RNA-binding domain, RBD"/>
    <property type="match status" value="1"/>
</dbReference>
<dbReference type="SMART" id="SM00443">
    <property type="entry name" value="G_patch"/>
    <property type="match status" value="1"/>
</dbReference>
<evidence type="ECO:0000259" key="8">
    <source>
        <dbReference type="PROSITE" id="PS50102"/>
    </source>
</evidence>
<dbReference type="Pfam" id="PF01585">
    <property type="entry name" value="G-patch"/>
    <property type="match status" value="1"/>
</dbReference>
<feature type="compositionally biased region" description="Basic residues" evidence="7">
    <location>
        <begin position="14"/>
        <end position="27"/>
    </location>
</feature>
<keyword evidence="5" id="KW-0539">Nucleus</keyword>
<feature type="compositionally biased region" description="Low complexity" evidence="7">
    <location>
        <begin position="150"/>
        <end position="163"/>
    </location>
</feature>
<dbReference type="GO" id="GO:0071011">
    <property type="term" value="C:precatalytic spliceosome"/>
    <property type="evidence" value="ECO:0007669"/>
    <property type="project" value="TreeGrafter"/>
</dbReference>
<evidence type="ECO:0008006" key="12">
    <source>
        <dbReference type="Google" id="ProtNLM"/>
    </source>
</evidence>
<evidence type="ECO:0000256" key="5">
    <source>
        <dbReference type="ARBA" id="ARBA00023242"/>
    </source>
</evidence>
<gene>
    <name evidence="10" type="ORF">EUX98_g7129</name>
</gene>
<feature type="compositionally biased region" description="Low complexity" evidence="7">
    <location>
        <begin position="179"/>
        <end position="200"/>
    </location>
</feature>
<feature type="region of interest" description="Disordered" evidence="7">
    <location>
        <begin position="145"/>
        <end position="209"/>
    </location>
</feature>
<dbReference type="PROSITE" id="PS50102">
    <property type="entry name" value="RRM"/>
    <property type="match status" value="1"/>
</dbReference>
<evidence type="ECO:0000256" key="7">
    <source>
        <dbReference type="SAM" id="MobiDB-lite"/>
    </source>
</evidence>
<dbReference type="OrthoDB" id="5411533at2759"/>
<feature type="domain" description="G-patch" evidence="9">
    <location>
        <begin position="331"/>
        <end position="378"/>
    </location>
</feature>
<keyword evidence="4" id="KW-0508">mRNA splicing</keyword>
<feature type="compositionally biased region" description="Basic and acidic residues" evidence="7">
    <location>
        <begin position="95"/>
        <end position="116"/>
    </location>
</feature>
<dbReference type="InterPro" id="IPR003954">
    <property type="entry name" value="RRM_euk-type"/>
</dbReference>
<evidence type="ECO:0000256" key="2">
    <source>
        <dbReference type="ARBA" id="ARBA00022664"/>
    </source>
</evidence>
<evidence type="ECO:0000313" key="11">
    <source>
        <dbReference type="Proteomes" id="UP000308730"/>
    </source>
</evidence>
<organism evidence="10 11">
    <name type="scientific">Antrodiella citrinella</name>
    <dbReference type="NCBI Taxonomy" id="2447956"/>
    <lineage>
        <taxon>Eukaryota</taxon>
        <taxon>Fungi</taxon>
        <taxon>Dikarya</taxon>
        <taxon>Basidiomycota</taxon>
        <taxon>Agaricomycotina</taxon>
        <taxon>Agaricomycetes</taxon>
        <taxon>Polyporales</taxon>
        <taxon>Steccherinaceae</taxon>
        <taxon>Antrodiella</taxon>
    </lineage>
</organism>
<dbReference type="Proteomes" id="UP000308730">
    <property type="component" value="Unassembled WGS sequence"/>
</dbReference>
<name>A0A4S4MMD0_9APHY</name>